<dbReference type="RefSeq" id="WP_214506590.1">
    <property type="nucleotide sequence ID" value="NZ_JAHEPS010000002.1"/>
</dbReference>
<comment type="caution">
    <text evidence="2">The sequence shown here is derived from an EMBL/GenBank/DDBJ whole genome shotgun (WGS) entry which is preliminary data.</text>
</comment>
<evidence type="ECO:0000313" key="3">
    <source>
        <dbReference type="Proteomes" id="UP001195903"/>
    </source>
</evidence>
<reference evidence="2 3" key="1">
    <citation type="submission" date="2021-05" db="EMBL/GenBank/DDBJ databases">
        <title>Shewanella sp. JM162201.</title>
        <authorList>
            <person name="Xu S."/>
            <person name="Li A."/>
        </authorList>
    </citation>
    <scope>NUCLEOTIDE SEQUENCE [LARGE SCALE GENOMIC DNA]</scope>
    <source>
        <strain evidence="2 3">JM162201</strain>
    </source>
</reference>
<keyword evidence="1" id="KW-0732">Signal</keyword>
<dbReference type="Proteomes" id="UP001195903">
    <property type="component" value="Unassembled WGS sequence"/>
</dbReference>
<gene>
    <name evidence="2" type="ORF">KJI95_07650</name>
</gene>
<sequence>MRLLALPMLLLLAQPAAGADTIYKCIKDDKVVFSQSACPTEYKQRQMELELGLTREIDSERSDPNDPLSELMSGRAITKEKMVQLIDAEIYRLTQENSYVEILRTSERQKLNRKRFWRGEPEDDPVFIKEVADMDKRFDDIKDNNQKTIELLKARRVQVADVDTATTNP</sequence>
<feature type="signal peptide" evidence="1">
    <location>
        <begin position="1"/>
        <end position="18"/>
    </location>
</feature>
<evidence type="ECO:0000256" key="1">
    <source>
        <dbReference type="SAM" id="SignalP"/>
    </source>
</evidence>
<feature type="chain" id="PRO_5046194250" evidence="1">
    <location>
        <begin position="19"/>
        <end position="169"/>
    </location>
</feature>
<organism evidence="2 3">
    <name type="scientific">Shewanella jiangmenensis</name>
    <dbReference type="NCBI Taxonomy" id="2837387"/>
    <lineage>
        <taxon>Bacteria</taxon>
        <taxon>Pseudomonadati</taxon>
        <taxon>Pseudomonadota</taxon>
        <taxon>Gammaproteobacteria</taxon>
        <taxon>Alteromonadales</taxon>
        <taxon>Shewanellaceae</taxon>
        <taxon>Shewanella</taxon>
    </lineage>
</organism>
<name>A0ABS5V1Q2_9GAMM</name>
<accession>A0ABS5V1Q2</accession>
<keyword evidence="3" id="KW-1185">Reference proteome</keyword>
<protein>
    <submittedName>
        <fullName evidence="2">DUF4124 domain-containing protein</fullName>
    </submittedName>
</protein>
<dbReference type="EMBL" id="JAHEPS010000002">
    <property type="protein sequence ID" value="MBT1444400.1"/>
    <property type="molecule type" value="Genomic_DNA"/>
</dbReference>
<evidence type="ECO:0000313" key="2">
    <source>
        <dbReference type="EMBL" id="MBT1444400.1"/>
    </source>
</evidence>
<proteinExistence type="predicted"/>